<keyword evidence="1" id="KW-1133">Transmembrane helix</keyword>
<keyword evidence="1" id="KW-0812">Transmembrane</keyword>
<proteinExistence type="predicted"/>
<dbReference type="HOGENOM" id="CLU_2756007_0_0_9"/>
<dbReference type="EMBL" id="CP001129">
    <property type="protein sequence ID" value="ACG62386.1"/>
    <property type="molecule type" value="Genomic_DNA"/>
</dbReference>
<dbReference type="KEGG" id="sez:Sez_1032"/>
<accession>B4U319</accession>
<evidence type="ECO:0000256" key="1">
    <source>
        <dbReference type="SAM" id="Phobius"/>
    </source>
</evidence>
<name>B4U319_STREM</name>
<organism evidence="2 3">
    <name type="scientific">Streptococcus equi subsp. zooepidemicus (strain MGCS10565)</name>
    <dbReference type="NCBI Taxonomy" id="552526"/>
    <lineage>
        <taxon>Bacteria</taxon>
        <taxon>Bacillati</taxon>
        <taxon>Bacillota</taxon>
        <taxon>Bacilli</taxon>
        <taxon>Lactobacillales</taxon>
        <taxon>Streptococcaceae</taxon>
        <taxon>Streptococcus</taxon>
    </lineage>
</organism>
<sequence length="70" mass="8036">MSQNGDSYLLLLSYLFYHICPYLAIALSENLIFTTAKSCAVELRLGFLKLTCYNRGIIKKEIDYYAICND</sequence>
<dbReference type="Proteomes" id="UP000001873">
    <property type="component" value="Chromosome"/>
</dbReference>
<reference evidence="2 3" key="1">
    <citation type="journal article" date="2008" name="PLoS ONE">
        <title>Genome sequence of a lancefield group C Streptococcus zooepidemicus strain causing epidemic nephritis: new information about an old disease.</title>
        <authorList>
            <person name="Beres S.B."/>
            <person name="Sesso R."/>
            <person name="Pinto S.W.L."/>
            <person name="Hoe N.P."/>
            <person name="Porcella S.F."/>
            <person name="Deleo F.R."/>
            <person name="Musser J.M."/>
        </authorList>
    </citation>
    <scope>NUCLEOTIDE SEQUENCE [LARGE SCALE GENOMIC DNA]</scope>
    <source>
        <strain evidence="2 3">MGCS10565</strain>
    </source>
</reference>
<feature type="transmembrane region" description="Helical" evidence="1">
    <location>
        <begin position="7"/>
        <end position="27"/>
    </location>
</feature>
<keyword evidence="1" id="KW-0472">Membrane</keyword>
<evidence type="ECO:0000313" key="3">
    <source>
        <dbReference type="Proteomes" id="UP000001873"/>
    </source>
</evidence>
<evidence type="ECO:0000313" key="2">
    <source>
        <dbReference type="EMBL" id="ACG62386.1"/>
    </source>
</evidence>
<protein>
    <submittedName>
        <fullName evidence="2">Uncharacterized protein</fullName>
    </submittedName>
</protein>
<dbReference type="AlphaFoldDB" id="B4U319"/>
<gene>
    <name evidence="2" type="ordered locus">Sez_1032</name>
</gene>